<dbReference type="Proteomes" id="UP001341840">
    <property type="component" value="Unassembled WGS sequence"/>
</dbReference>
<evidence type="ECO:0000313" key="3">
    <source>
        <dbReference type="Proteomes" id="UP001341840"/>
    </source>
</evidence>
<feature type="region of interest" description="Disordered" evidence="1">
    <location>
        <begin position="41"/>
        <end position="76"/>
    </location>
</feature>
<feature type="non-terminal residue" evidence="2">
    <location>
        <position position="1"/>
    </location>
</feature>
<keyword evidence="3" id="KW-1185">Reference proteome</keyword>
<feature type="non-terminal residue" evidence="2">
    <location>
        <position position="76"/>
    </location>
</feature>
<protein>
    <submittedName>
        <fullName evidence="2">Uncharacterized protein</fullName>
    </submittedName>
</protein>
<proteinExistence type="predicted"/>
<feature type="compositionally biased region" description="Basic and acidic residues" evidence="1">
    <location>
        <begin position="45"/>
        <end position="66"/>
    </location>
</feature>
<accession>A0ABU6V3E0</accession>
<evidence type="ECO:0000256" key="1">
    <source>
        <dbReference type="SAM" id="MobiDB-lite"/>
    </source>
</evidence>
<organism evidence="2 3">
    <name type="scientific">Stylosanthes scabra</name>
    <dbReference type="NCBI Taxonomy" id="79078"/>
    <lineage>
        <taxon>Eukaryota</taxon>
        <taxon>Viridiplantae</taxon>
        <taxon>Streptophyta</taxon>
        <taxon>Embryophyta</taxon>
        <taxon>Tracheophyta</taxon>
        <taxon>Spermatophyta</taxon>
        <taxon>Magnoliopsida</taxon>
        <taxon>eudicotyledons</taxon>
        <taxon>Gunneridae</taxon>
        <taxon>Pentapetalae</taxon>
        <taxon>rosids</taxon>
        <taxon>fabids</taxon>
        <taxon>Fabales</taxon>
        <taxon>Fabaceae</taxon>
        <taxon>Papilionoideae</taxon>
        <taxon>50 kb inversion clade</taxon>
        <taxon>dalbergioids sensu lato</taxon>
        <taxon>Dalbergieae</taxon>
        <taxon>Pterocarpus clade</taxon>
        <taxon>Stylosanthes</taxon>
    </lineage>
</organism>
<sequence length="76" mass="9016">KETWKRKNLQQVRGKHGRYLRKRKERTVAVVRGCKATLPVSQPAAERKMSRGEVGKVEQRHYSGRRDQKRLKKMDN</sequence>
<reference evidence="2 3" key="1">
    <citation type="journal article" date="2023" name="Plants (Basel)">
        <title>Bridging the Gap: Combining Genomics and Transcriptomics Approaches to Understand Stylosanthes scabra, an Orphan Legume from the Brazilian Caatinga.</title>
        <authorList>
            <person name="Ferreira-Neto J.R.C."/>
            <person name="da Silva M.D."/>
            <person name="Binneck E."/>
            <person name="de Melo N.F."/>
            <person name="da Silva R.H."/>
            <person name="de Melo A.L.T.M."/>
            <person name="Pandolfi V."/>
            <person name="Bustamante F.O."/>
            <person name="Brasileiro-Vidal A.C."/>
            <person name="Benko-Iseppon A.M."/>
        </authorList>
    </citation>
    <scope>NUCLEOTIDE SEQUENCE [LARGE SCALE GENOMIC DNA]</scope>
    <source>
        <tissue evidence="2">Leaves</tissue>
    </source>
</reference>
<comment type="caution">
    <text evidence="2">The sequence shown here is derived from an EMBL/GenBank/DDBJ whole genome shotgun (WGS) entry which is preliminary data.</text>
</comment>
<gene>
    <name evidence="2" type="ORF">PIB30_113433</name>
</gene>
<feature type="compositionally biased region" description="Basic residues" evidence="1">
    <location>
        <begin position="67"/>
        <end position="76"/>
    </location>
</feature>
<evidence type="ECO:0000313" key="2">
    <source>
        <dbReference type="EMBL" id="MED6166858.1"/>
    </source>
</evidence>
<name>A0ABU6V3E0_9FABA</name>
<dbReference type="EMBL" id="JASCZI010130010">
    <property type="protein sequence ID" value="MED6166858.1"/>
    <property type="molecule type" value="Genomic_DNA"/>
</dbReference>